<evidence type="ECO:0000259" key="1">
    <source>
        <dbReference type="PROSITE" id="PS51184"/>
    </source>
</evidence>
<proteinExistence type="predicted"/>
<accession>A0A4R7BTC4</accession>
<evidence type="ECO:0000313" key="3">
    <source>
        <dbReference type="Proteomes" id="UP000295122"/>
    </source>
</evidence>
<organism evidence="2 3">
    <name type="scientific">Enterovirga rhinocerotis</name>
    <dbReference type="NCBI Taxonomy" id="1339210"/>
    <lineage>
        <taxon>Bacteria</taxon>
        <taxon>Pseudomonadati</taxon>
        <taxon>Pseudomonadota</taxon>
        <taxon>Alphaproteobacteria</taxon>
        <taxon>Hyphomicrobiales</taxon>
        <taxon>Methylobacteriaceae</taxon>
        <taxon>Enterovirga</taxon>
    </lineage>
</organism>
<name>A0A4R7BTC4_9HYPH</name>
<comment type="caution">
    <text evidence="2">The sequence shown here is derived from an EMBL/GenBank/DDBJ whole genome shotgun (WGS) entry which is preliminary data.</text>
</comment>
<dbReference type="OrthoDB" id="7977346at2"/>
<keyword evidence="3" id="KW-1185">Reference proteome</keyword>
<evidence type="ECO:0000313" key="2">
    <source>
        <dbReference type="EMBL" id="TDR88162.1"/>
    </source>
</evidence>
<gene>
    <name evidence="2" type="ORF">EV668_4032</name>
</gene>
<dbReference type="AlphaFoldDB" id="A0A4R7BTC4"/>
<dbReference type="InterPro" id="IPR003347">
    <property type="entry name" value="JmjC_dom"/>
</dbReference>
<reference evidence="2 3" key="1">
    <citation type="submission" date="2019-03" db="EMBL/GenBank/DDBJ databases">
        <title>Genomic Encyclopedia of Type Strains, Phase IV (KMG-IV): sequencing the most valuable type-strain genomes for metagenomic binning, comparative biology and taxonomic classification.</title>
        <authorList>
            <person name="Goeker M."/>
        </authorList>
    </citation>
    <scope>NUCLEOTIDE SEQUENCE [LARGE SCALE GENOMIC DNA]</scope>
    <source>
        <strain evidence="2 3">DSM 25903</strain>
    </source>
</reference>
<sequence>MRSDPIFTSWPQKASALWENQPLRLEHRLHQLPLFSMDGLADLISRYPRANYSLVHMGAKGESKRFWREGEIGSLGGRQVIDAIANGRMWLNLRDITSADRAYKDMLDEVFAELSERVPGFSAPTRTAGILISSPSAQVYYHTDLPGQCLWQIAGRKRVHVYPAAAPFVTPRHLEDIAVNDIEVSMPYADWYEEHAVPYDLEPGQMLAWPLNAPHRVENLDTLNVSMTVSYVTEEIRRLQTINLANGLLRHRFGMDGLGRQTGGASFWAKAVFQKVMRQTSWAKKKRTEGRTVDFRLDDQHLGGIVDLKAAA</sequence>
<feature type="domain" description="JmjC" evidence="1">
    <location>
        <begin position="85"/>
        <end position="248"/>
    </location>
</feature>
<protein>
    <recommendedName>
        <fullName evidence="1">JmjC domain-containing protein</fullName>
    </recommendedName>
</protein>
<dbReference type="Gene3D" id="2.60.120.650">
    <property type="entry name" value="Cupin"/>
    <property type="match status" value="1"/>
</dbReference>
<dbReference type="SUPFAM" id="SSF51197">
    <property type="entry name" value="Clavaminate synthase-like"/>
    <property type="match status" value="1"/>
</dbReference>
<dbReference type="RefSeq" id="WP_133773427.1">
    <property type="nucleotide sequence ID" value="NZ_SNZR01000015.1"/>
</dbReference>
<dbReference type="PROSITE" id="PS51184">
    <property type="entry name" value="JMJC"/>
    <property type="match status" value="1"/>
</dbReference>
<dbReference type="EMBL" id="SNZR01000015">
    <property type="protein sequence ID" value="TDR88162.1"/>
    <property type="molecule type" value="Genomic_DNA"/>
</dbReference>
<dbReference type="Proteomes" id="UP000295122">
    <property type="component" value="Unassembled WGS sequence"/>
</dbReference>